<proteinExistence type="predicted"/>
<dbReference type="InterPro" id="IPR023393">
    <property type="entry name" value="START-like_dom_sf"/>
</dbReference>
<reference evidence="1" key="1">
    <citation type="submission" date="2023-08" db="EMBL/GenBank/DDBJ databases">
        <title>A de novo genome assembly of Solanum verrucosum Schlechtendal, a Mexican diploid species geographically isolated from the other diploid A-genome species in potato relatives.</title>
        <authorList>
            <person name="Hosaka K."/>
        </authorList>
    </citation>
    <scope>NUCLEOTIDE SEQUENCE</scope>
    <source>
        <tissue evidence="1">Young leaves</tissue>
    </source>
</reference>
<protein>
    <submittedName>
        <fullName evidence="1">Uncharacterized protein</fullName>
    </submittedName>
</protein>
<organism evidence="1 2">
    <name type="scientific">Solanum verrucosum</name>
    <dbReference type="NCBI Taxonomy" id="315347"/>
    <lineage>
        <taxon>Eukaryota</taxon>
        <taxon>Viridiplantae</taxon>
        <taxon>Streptophyta</taxon>
        <taxon>Embryophyta</taxon>
        <taxon>Tracheophyta</taxon>
        <taxon>Spermatophyta</taxon>
        <taxon>Magnoliopsida</taxon>
        <taxon>eudicotyledons</taxon>
        <taxon>Gunneridae</taxon>
        <taxon>Pentapetalae</taxon>
        <taxon>asterids</taxon>
        <taxon>lamiids</taxon>
        <taxon>Solanales</taxon>
        <taxon>Solanaceae</taxon>
        <taxon>Solanoideae</taxon>
        <taxon>Solaneae</taxon>
        <taxon>Solanum</taxon>
    </lineage>
</organism>
<dbReference type="Gene3D" id="3.30.530.20">
    <property type="match status" value="1"/>
</dbReference>
<gene>
    <name evidence="1" type="ORF">MTR67_013645</name>
</gene>
<accession>A0AAF0TP04</accession>
<sequence>MALSGQLEFEVEIKTPGNIFLELYGSNKEYLPKIYSQFFQKIDFA</sequence>
<name>A0AAF0TP04_SOLVR</name>
<dbReference type="EMBL" id="CP133614">
    <property type="protein sequence ID" value="WMV20260.1"/>
    <property type="molecule type" value="Genomic_DNA"/>
</dbReference>
<evidence type="ECO:0000313" key="2">
    <source>
        <dbReference type="Proteomes" id="UP001234989"/>
    </source>
</evidence>
<keyword evidence="2" id="KW-1185">Reference proteome</keyword>
<evidence type="ECO:0000313" key="1">
    <source>
        <dbReference type="EMBL" id="WMV20260.1"/>
    </source>
</evidence>
<dbReference type="AlphaFoldDB" id="A0AAF0TP04"/>
<dbReference type="Proteomes" id="UP001234989">
    <property type="component" value="Chromosome 3"/>
</dbReference>